<evidence type="ECO:0000313" key="7">
    <source>
        <dbReference type="Proteomes" id="UP000070544"/>
    </source>
</evidence>
<evidence type="ECO:0000256" key="4">
    <source>
        <dbReference type="ARBA" id="ARBA00023002"/>
    </source>
</evidence>
<dbReference type="AlphaFoldDB" id="A0A139A7I3"/>
<keyword evidence="4" id="KW-0560">Oxidoreductase</keyword>
<feature type="domain" description="Alcohol dehydrogenase-like C-terminal" evidence="5">
    <location>
        <begin position="36"/>
        <end position="95"/>
    </location>
</feature>
<comment type="cofactor">
    <cofactor evidence="1">
        <name>Zn(2+)</name>
        <dbReference type="ChEBI" id="CHEBI:29105"/>
    </cofactor>
</comment>
<evidence type="ECO:0000256" key="3">
    <source>
        <dbReference type="ARBA" id="ARBA00022833"/>
    </source>
</evidence>
<dbReference type="InterPro" id="IPR036291">
    <property type="entry name" value="NAD(P)-bd_dom_sf"/>
</dbReference>
<dbReference type="PANTHER" id="PTHR42940">
    <property type="entry name" value="ALCOHOL DEHYDROGENASE 1-RELATED"/>
    <property type="match status" value="1"/>
</dbReference>
<keyword evidence="2" id="KW-0479">Metal-binding</keyword>
<dbReference type="OrthoDB" id="1879366at2759"/>
<dbReference type="EMBL" id="KQ965785">
    <property type="protein sequence ID" value="KXS12756.1"/>
    <property type="molecule type" value="Genomic_DNA"/>
</dbReference>
<protein>
    <submittedName>
        <fullName evidence="6">NAD(P)-binding protein</fullName>
    </submittedName>
</protein>
<dbReference type="Proteomes" id="UP000070544">
    <property type="component" value="Unassembled WGS sequence"/>
</dbReference>
<reference evidence="6 7" key="1">
    <citation type="journal article" date="2015" name="Genome Biol. Evol.">
        <title>Phylogenomic analyses indicate that early fungi evolved digesting cell walls of algal ancestors of land plants.</title>
        <authorList>
            <person name="Chang Y."/>
            <person name="Wang S."/>
            <person name="Sekimoto S."/>
            <person name="Aerts A.L."/>
            <person name="Choi C."/>
            <person name="Clum A."/>
            <person name="LaButti K.M."/>
            <person name="Lindquist E.A."/>
            <person name="Yee Ngan C."/>
            <person name="Ohm R.A."/>
            <person name="Salamov A.A."/>
            <person name="Grigoriev I.V."/>
            <person name="Spatafora J.W."/>
            <person name="Berbee M.L."/>
        </authorList>
    </citation>
    <scope>NUCLEOTIDE SEQUENCE [LARGE SCALE GENOMIC DNA]</scope>
    <source>
        <strain evidence="6 7">JEL478</strain>
    </source>
</reference>
<dbReference type="PANTHER" id="PTHR42940:SF8">
    <property type="entry name" value="VACUOLAR PROTEIN SORTING-ASSOCIATED PROTEIN 11"/>
    <property type="match status" value="1"/>
</dbReference>
<evidence type="ECO:0000259" key="5">
    <source>
        <dbReference type="Pfam" id="PF00107"/>
    </source>
</evidence>
<evidence type="ECO:0000313" key="6">
    <source>
        <dbReference type="EMBL" id="KXS12756.1"/>
    </source>
</evidence>
<accession>A0A139A7I3</accession>
<dbReference type="STRING" id="1344416.A0A139A7I3"/>
<keyword evidence="7" id="KW-1185">Reference proteome</keyword>
<dbReference type="SUPFAM" id="SSF51735">
    <property type="entry name" value="NAD(P)-binding Rossmann-fold domains"/>
    <property type="match status" value="1"/>
</dbReference>
<dbReference type="GO" id="GO:0046872">
    <property type="term" value="F:metal ion binding"/>
    <property type="evidence" value="ECO:0007669"/>
    <property type="project" value="UniProtKB-KW"/>
</dbReference>
<dbReference type="Gene3D" id="3.40.50.720">
    <property type="entry name" value="NAD(P)-binding Rossmann-like Domain"/>
    <property type="match status" value="1"/>
</dbReference>
<evidence type="ECO:0000256" key="1">
    <source>
        <dbReference type="ARBA" id="ARBA00001947"/>
    </source>
</evidence>
<name>A0A139A7I3_GONPJ</name>
<sequence length="134" mass="14143">MLLGGPCGCAGVTVIRDIKRAKVHKGGWIGVAGAGGLGLIAIQLAKALGYKILATDVDDSKLAEAPRVGADVVVNAAKVGDKLCEEVIKLTDGDSTATSWSRLQQERLRRRFCACGLEGWLYVLVSPNETSSYL</sequence>
<organism evidence="6 7">
    <name type="scientific">Gonapodya prolifera (strain JEL478)</name>
    <name type="common">Monoblepharis prolifera</name>
    <dbReference type="NCBI Taxonomy" id="1344416"/>
    <lineage>
        <taxon>Eukaryota</taxon>
        <taxon>Fungi</taxon>
        <taxon>Fungi incertae sedis</taxon>
        <taxon>Chytridiomycota</taxon>
        <taxon>Chytridiomycota incertae sedis</taxon>
        <taxon>Monoblepharidomycetes</taxon>
        <taxon>Monoblepharidales</taxon>
        <taxon>Gonapodyaceae</taxon>
        <taxon>Gonapodya</taxon>
    </lineage>
</organism>
<gene>
    <name evidence="6" type="ORF">M427DRAFT_391693</name>
</gene>
<evidence type="ECO:0000256" key="2">
    <source>
        <dbReference type="ARBA" id="ARBA00022723"/>
    </source>
</evidence>
<proteinExistence type="predicted"/>
<dbReference type="Pfam" id="PF00107">
    <property type="entry name" value="ADH_zinc_N"/>
    <property type="match status" value="1"/>
</dbReference>
<dbReference type="InterPro" id="IPR013149">
    <property type="entry name" value="ADH-like_C"/>
</dbReference>
<keyword evidence="3" id="KW-0862">Zinc</keyword>
<dbReference type="GO" id="GO:0016491">
    <property type="term" value="F:oxidoreductase activity"/>
    <property type="evidence" value="ECO:0007669"/>
    <property type="project" value="UniProtKB-KW"/>
</dbReference>